<dbReference type="RefSeq" id="WP_211605545.1">
    <property type="nucleotide sequence ID" value="NZ_FNPX01000031.1"/>
</dbReference>
<organism evidence="4 5">
    <name type="scientific">Jannaschia faecimaris</name>
    <dbReference type="NCBI Taxonomy" id="1244108"/>
    <lineage>
        <taxon>Bacteria</taxon>
        <taxon>Pseudomonadati</taxon>
        <taxon>Pseudomonadota</taxon>
        <taxon>Alphaproteobacteria</taxon>
        <taxon>Rhodobacterales</taxon>
        <taxon>Roseobacteraceae</taxon>
        <taxon>Jannaschia</taxon>
    </lineage>
</organism>
<dbReference type="Gene3D" id="2.130.10.130">
    <property type="entry name" value="Integrin alpha, N-terminal"/>
    <property type="match status" value="1"/>
</dbReference>
<evidence type="ECO:0000313" key="5">
    <source>
        <dbReference type="Proteomes" id="UP000198914"/>
    </source>
</evidence>
<dbReference type="SMART" id="SM00191">
    <property type="entry name" value="Int_alpha"/>
    <property type="match status" value="1"/>
</dbReference>
<evidence type="ECO:0000256" key="3">
    <source>
        <dbReference type="ARBA" id="ARBA00023180"/>
    </source>
</evidence>
<evidence type="ECO:0000256" key="1">
    <source>
        <dbReference type="ARBA" id="ARBA00022729"/>
    </source>
</evidence>
<dbReference type="InterPro" id="IPR013519">
    <property type="entry name" value="Int_alpha_beta-p"/>
</dbReference>
<reference evidence="5" key="1">
    <citation type="submission" date="2016-10" db="EMBL/GenBank/DDBJ databases">
        <authorList>
            <person name="Varghese N."/>
            <person name="Submissions S."/>
        </authorList>
    </citation>
    <scope>NUCLEOTIDE SEQUENCE [LARGE SCALE GENOMIC DNA]</scope>
    <source>
        <strain evidence="5">DSM 100420</strain>
    </source>
</reference>
<dbReference type="AlphaFoldDB" id="A0A1H3UF89"/>
<dbReference type="InterPro" id="IPR013517">
    <property type="entry name" value="FG-GAP"/>
</dbReference>
<dbReference type="InterPro" id="IPR028994">
    <property type="entry name" value="Integrin_alpha_N"/>
</dbReference>
<keyword evidence="2" id="KW-0677">Repeat</keyword>
<sequence length="142" mass="14386">MLIFRAPPDYEAPPIGGDNIYDVVVQVNDGAVLMDTQAIQVTVANVNEVPPLPGTFGFVLNGIDAGDLSGRSVASAGDVNGDGIDDILIGAYQADPGDVEGAGETYVVFGGADLLALYDAADGVSDGAIELSLLGTDPTDCV</sequence>
<protein>
    <submittedName>
        <fullName evidence="4">FG-GAP repeat-containing protein</fullName>
    </submittedName>
</protein>
<proteinExistence type="predicted"/>
<dbReference type="Pfam" id="PF01839">
    <property type="entry name" value="FG-GAP"/>
    <property type="match status" value="1"/>
</dbReference>
<keyword evidence="1" id="KW-0732">Signal</keyword>
<evidence type="ECO:0000313" key="4">
    <source>
        <dbReference type="EMBL" id="SDZ60721.1"/>
    </source>
</evidence>
<dbReference type="Proteomes" id="UP000198914">
    <property type="component" value="Unassembled WGS sequence"/>
</dbReference>
<keyword evidence="3" id="KW-0325">Glycoprotein</keyword>
<dbReference type="EMBL" id="FNPX01000031">
    <property type="protein sequence ID" value="SDZ60721.1"/>
    <property type="molecule type" value="Genomic_DNA"/>
</dbReference>
<dbReference type="SUPFAM" id="SSF69318">
    <property type="entry name" value="Integrin alpha N-terminal domain"/>
    <property type="match status" value="1"/>
</dbReference>
<accession>A0A1H3UF89</accession>
<keyword evidence="5" id="KW-1185">Reference proteome</keyword>
<dbReference type="STRING" id="1244108.SAMN05444004_1314"/>
<name>A0A1H3UF89_9RHOB</name>
<gene>
    <name evidence="4" type="ORF">SAMN05444004_1314</name>
</gene>
<evidence type="ECO:0000256" key="2">
    <source>
        <dbReference type="ARBA" id="ARBA00022737"/>
    </source>
</evidence>